<evidence type="ECO:0000313" key="3">
    <source>
        <dbReference type="EMBL" id="KAB0389397.1"/>
    </source>
</evidence>
<evidence type="ECO:0000313" key="4">
    <source>
        <dbReference type="Proteomes" id="UP000437017"/>
    </source>
</evidence>
<accession>A0A643BN60</accession>
<dbReference type="OrthoDB" id="275457at2759"/>
<evidence type="ECO:0000256" key="2">
    <source>
        <dbReference type="SAM" id="MobiDB-lite"/>
    </source>
</evidence>
<dbReference type="PANTHER" id="PTHR11675">
    <property type="entry name" value="N-ACETYLGALACTOSAMINYLTRANSFERASE"/>
    <property type="match status" value="1"/>
</dbReference>
<feature type="region of interest" description="Disordered" evidence="2">
    <location>
        <begin position="206"/>
        <end position="229"/>
    </location>
</feature>
<keyword evidence="1" id="KW-1015">Disulfide bond</keyword>
<protein>
    <recommendedName>
        <fullName evidence="5">Ricin B lectin domain-containing protein</fullName>
    </recommendedName>
</protein>
<dbReference type="GO" id="GO:0004653">
    <property type="term" value="F:polypeptide N-acetylgalactosaminyltransferase activity"/>
    <property type="evidence" value="ECO:0007669"/>
    <property type="project" value="TreeGrafter"/>
</dbReference>
<sequence>VWQCSGRVKVLPCSRVAHLERHYKPYSLDLSIPLKQNALRVAEIWMDEYKDMVYMAWNIPLQFRPGLEQKQRWMKEEENSRIDFGDVSSRMALQKKLKCKTFDWYLKNVYPVLKPIHSTAGYGRNVYYHLTGEVYVGTLIAETDIDDCCLTHPGKGEKPTLEPCSKAVKNRLHIHWDFKPPPQTGENEAQRSKRQPYLAVAVCKDQTKAPPADPNLSDPVMEDDRVSGRNGWKTILTSSLLES</sequence>
<dbReference type="InterPro" id="IPR029044">
    <property type="entry name" value="Nucleotide-diphossugar_trans"/>
</dbReference>
<reference evidence="3 4" key="1">
    <citation type="journal article" date="2019" name="PLoS ONE">
        <title>Genomic analyses reveal an absence of contemporary introgressive admixture between fin whales and blue whales, despite known hybrids.</title>
        <authorList>
            <person name="Westbury M.V."/>
            <person name="Petersen B."/>
            <person name="Lorenzen E.D."/>
        </authorList>
    </citation>
    <scope>NUCLEOTIDE SEQUENCE [LARGE SCALE GENOMIC DNA]</scope>
    <source>
        <strain evidence="3">FinWhale-01</strain>
    </source>
</reference>
<dbReference type="AlphaFoldDB" id="A0A643BN60"/>
<dbReference type="SUPFAM" id="SSF53448">
    <property type="entry name" value="Nucleotide-diphospho-sugar transferases"/>
    <property type="match status" value="1"/>
</dbReference>
<evidence type="ECO:0008006" key="5">
    <source>
        <dbReference type="Google" id="ProtNLM"/>
    </source>
</evidence>
<proteinExistence type="predicted"/>
<feature type="non-terminal residue" evidence="3">
    <location>
        <position position="1"/>
    </location>
</feature>
<dbReference type="GO" id="GO:0006493">
    <property type="term" value="P:protein O-linked glycosylation"/>
    <property type="evidence" value="ECO:0007669"/>
    <property type="project" value="TreeGrafter"/>
</dbReference>
<dbReference type="Proteomes" id="UP000437017">
    <property type="component" value="Unassembled WGS sequence"/>
</dbReference>
<dbReference type="Gene3D" id="3.90.550.10">
    <property type="entry name" value="Spore Coat Polysaccharide Biosynthesis Protein SpsA, Chain A"/>
    <property type="match status" value="1"/>
</dbReference>
<dbReference type="EMBL" id="SGJD01007512">
    <property type="protein sequence ID" value="KAB0389397.1"/>
    <property type="molecule type" value="Genomic_DNA"/>
</dbReference>
<comment type="caution">
    <text evidence="3">The sequence shown here is derived from an EMBL/GenBank/DDBJ whole genome shotgun (WGS) entry which is preliminary data.</text>
</comment>
<name>A0A643BN60_BALPH</name>
<gene>
    <name evidence="3" type="ORF">E2I00_020232</name>
</gene>
<keyword evidence="4" id="KW-1185">Reference proteome</keyword>
<dbReference type="PANTHER" id="PTHR11675:SF50">
    <property type="entry name" value="POLYPEPTIDE N-ACETYLGALACTOSAMINYLTRANSFERASE 8-RELATED"/>
    <property type="match status" value="1"/>
</dbReference>
<evidence type="ECO:0000256" key="1">
    <source>
        <dbReference type="ARBA" id="ARBA00023157"/>
    </source>
</evidence>
<dbReference type="GO" id="GO:0005794">
    <property type="term" value="C:Golgi apparatus"/>
    <property type="evidence" value="ECO:0007669"/>
    <property type="project" value="TreeGrafter"/>
</dbReference>
<organism evidence="3 4">
    <name type="scientific">Balaenoptera physalus</name>
    <name type="common">Fin whale</name>
    <name type="synonym">Balaena physalus</name>
    <dbReference type="NCBI Taxonomy" id="9770"/>
    <lineage>
        <taxon>Eukaryota</taxon>
        <taxon>Metazoa</taxon>
        <taxon>Chordata</taxon>
        <taxon>Craniata</taxon>
        <taxon>Vertebrata</taxon>
        <taxon>Euteleostomi</taxon>
        <taxon>Mammalia</taxon>
        <taxon>Eutheria</taxon>
        <taxon>Laurasiatheria</taxon>
        <taxon>Artiodactyla</taxon>
        <taxon>Whippomorpha</taxon>
        <taxon>Cetacea</taxon>
        <taxon>Mysticeti</taxon>
        <taxon>Balaenopteridae</taxon>
        <taxon>Balaenoptera</taxon>
    </lineage>
</organism>